<organism evidence="2 3">
    <name type="scientific">Allacma fusca</name>
    <dbReference type="NCBI Taxonomy" id="39272"/>
    <lineage>
        <taxon>Eukaryota</taxon>
        <taxon>Metazoa</taxon>
        <taxon>Ecdysozoa</taxon>
        <taxon>Arthropoda</taxon>
        <taxon>Hexapoda</taxon>
        <taxon>Collembola</taxon>
        <taxon>Symphypleona</taxon>
        <taxon>Sminthuridae</taxon>
        <taxon>Allacma</taxon>
    </lineage>
</organism>
<dbReference type="AlphaFoldDB" id="A0A8J2KN75"/>
<proteinExistence type="predicted"/>
<evidence type="ECO:0000256" key="1">
    <source>
        <dbReference type="SAM" id="SignalP"/>
    </source>
</evidence>
<evidence type="ECO:0000313" key="2">
    <source>
        <dbReference type="EMBL" id="CAG7819487.1"/>
    </source>
</evidence>
<keyword evidence="1" id="KW-0732">Signal</keyword>
<name>A0A8J2KN75_9HEXA</name>
<comment type="caution">
    <text evidence="2">The sequence shown here is derived from an EMBL/GenBank/DDBJ whole genome shotgun (WGS) entry which is preliminary data.</text>
</comment>
<dbReference type="Proteomes" id="UP000708208">
    <property type="component" value="Unassembled WGS sequence"/>
</dbReference>
<protein>
    <recommendedName>
        <fullName evidence="4">Secreted protein</fullName>
    </recommendedName>
</protein>
<keyword evidence="3" id="KW-1185">Reference proteome</keyword>
<sequence length="70" mass="7617">MLGNVFVFFSLVTSLSGEVSFPSTIRKILQYQGLSTDLAGLCQKSGVQTKLLLSLVMQNLPWDCHLITAG</sequence>
<reference evidence="2" key="1">
    <citation type="submission" date="2021-06" db="EMBL/GenBank/DDBJ databases">
        <authorList>
            <person name="Hodson N. C."/>
            <person name="Mongue J. A."/>
            <person name="Jaron S. K."/>
        </authorList>
    </citation>
    <scope>NUCLEOTIDE SEQUENCE</scope>
</reference>
<dbReference type="EMBL" id="CAJVCH010451374">
    <property type="protein sequence ID" value="CAG7819487.1"/>
    <property type="molecule type" value="Genomic_DNA"/>
</dbReference>
<gene>
    <name evidence="2" type="ORF">AFUS01_LOCUS29931</name>
</gene>
<evidence type="ECO:0008006" key="4">
    <source>
        <dbReference type="Google" id="ProtNLM"/>
    </source>
</evidence>
<evidence type="ECO:0000313" key="3">
    <source>
        <dbReference type="Proteomes" id="UP000708208"/>
    </source>
</evidence>
<accession>A0A8J2KN75</accession>
<feature type="signal peptide" evidence="1">
    <location>
        <begin position="1"/>
        <end position="17"/>
    </location>
</feature>
<feature type="chain" id="PRO_5035321587" description="Secreted protein" evidence="1">
    <location>
        <begin position="18"/>
        <end position="70"/>
    </location>
</feature>